<dbReference type="GO" id="GO:0006260">
    <property type="term" value="P:DNA replication"/>
    <property type="evidence" value="ECO:0007669"/>
    <property type="project" value="UniProtKB-KW"/>
</dbReference>
<keyword evidence="8 13" id="KW-0235">DNA replication</keyword>
<dbReference type="Pfam" id="PF17657">
    <property type="entry name" value="DNA_pol3_finger"/>
    <property type="match status" value="1"/>
</dbReference>
<dbReference type="NCBIfam" id="NF004225">
    <property type="entry name" value="PRK05672.1"/>
    <property type="match status" value="1"/>
</dbReference>
<dbReference type="Pfam" id="PF14579">
    <property type="entry name" value="HHH_6"/>
    <property type="match status" value="1"/>
</dbReference>
<dbReference type="Pfam" id="PF02811">
    <property type="entry name" value="PHP"/>
    <property type="match status" value="1"/>
</dbReference>
<evidence type="ECO:0000256" key="6">
    <source>
        <dbReference type="ARBA" id="ARBA00022679"/>
    </source>
</evidence>
<dbReference type="GO" id="GO:0005737">
    <property type="term" value="C:cytoplasm"/>
    <property type="evidence" value="ECO:0007669"/>
    <property type="project" value="UniProtKB-SubCell"/>
</dbReference>
<dbReference type="GO" id="GO:0003887">
    <property type="term" value="F:DNA-directed DNA polymerase activity"/>
    <property type="evidence" value="ECO:0007669"/>
    <property type="project" value="UniProtKB-UniRule"/>
</dbReference>
<feature type="domain" description="Polymerase/histidinol phosphatase N-terminal" evidence="14">
    <location>
        <begin position="9"/>
        <end position="78"/>
    </location>
</feature>
<dbReference type="InterPro" id="IPR011708">
    <property type="entry name" value="DNA_pol3_alpha_NTPase_dom"/>
</dbReference>
<dbReference type="InterPro" id="IPR029460">
    <property type="entry name" value="DNAPol_HHH"/>
</dbReference>
<dbReference type="GO" id="GO:0006281">
    <property type="term" value="P:DNA repair"/>
    <property type="evidence" value="ECO:0007669"/>
    <property type="project" value="UniProtKB-UniRule"/>
</dbReference>
<keyword evidence="5 13" id="KW-0963">Cytoplasm</keyword>
<evidence type="ECO:0000256" key="12">
    <source>
        <dbReference type="ARBA" id="ARBA00049244"/>
    </source>
</evidence>
<dbReference type="GO" id="GO:0003676">
    <property type="term" value="F:nucleic acid binding"/>
    <property type="evidence" value="ECO:0007669"/>
    <property type="project" value="InterPro"/>
</dbReference>
<evidence type="ECO:0000313" key="16">
    <source>
        <dbReference type="Proteomes" id="UP000297475"/>
    </source>
</evidence>
<comment type="subcellular location">
    <subcellularLocation>
        <location evidence="1 13">Cytoplasm</location>
    </subcellularLocation>
</comment>
<evidence type="ECO:0000256" key="9">
    <source>
        <dbReference type="ARBA" id="ARBA00022763"/>
    </source>
</evidence>
<dbReference type="InterPro" id="IPR004013">
    <property type="entry name" value="PHP_dom"/>
</dbReference>
<dbReference type="Proteomes" id="UP000297475">
    <property type="component" value="Unassembled WGS sequence"/>
</dbReference>
<dbReference type="PANTHER" id="PTHR32294">
    <property type="entry name" value="DNA POLYMERASE III SUBUNIT ALPHA"/>
    <property type="match status" value="1"/>
</dbReference>
<evidence type="ECO:0000256" key="8">
    <source>
        <dbReference type="ARBA" id="ARBA00022705"/>
    </source>
</evidence>
<evidence type="ECO:0000256" key="7">
    <source>
        <dbReference type="ARBA" id="ARBA00022695"/>
    </source>
</evidence>
<evidence type="ECO:0000256" key="10">
    <source>
        <dbReference type="ARBA" id="ARBA00022932"/>
    </source>
</evidence>
<dbReference type="Pfam" id="PF01336">
    <property type="entry name" value="tRNA_anti-codon"/>
    <property type="match status" value="1"/>
</dbReference>
<dbReference type="CDD" id="cd07434">
    <property type="entry name" value="PHP_PolIIIA_DnaE2"/>
    <property type="match status" value="1"/>
</dbReference>
<dbReference type="EMBL" id="SRMF01000001">
    <property type="protein sequence ID" value="TGG95848.1"/>
    <property type="molecule type" value="Genomic_DNA"/>
</dbReference>
<dbReference type="InterPro" id="IPR023073">
    <property type="entry name" value="DnaE2"/>
</dbReference>
<dbReference type="Pfam" id="PF07733">
    <property type="entry name" value="DNA_pol3_alpha"/>
    <property type="match status" value="1"/>
</dbReference>
<dbReference type="AlphaFoldDB" id="A0A4Z0WH23"/>
<dbReference type="Gene3D" id="1.10.150.870">
    <property type="match status" value="1"/>
</dbReference>
<evidence type="ECO:0000256" key="3">
    <source>
        <dbReference type="ARBA" id="ARBA00012417"/>
    </source>
</evidence>
<dbReference type="Gene3D" id="2.40.50.140">
    <property type="entry name" value="Nucleic acid-binding proteins"/>
    <property type="match status" value="1"/>
</dbReference>
<evidence type="ECO:0000256" key="11">
    <source>
        <dbReference type="ARBA" id="ARBA00023204"/>
    </source>
</evidence>
<organism evidence="15 16">
    <name type="scientific">Natronospirillum operosum</name>
    <dbReference type="NCBI Taxonomy" id="2759953"/>
    <lineage>
        <taxon>Bacteria</taxon>
        <taxon>Pseudomonadati</taxon>
        <taxon>Pseudomonadota</taxon>
        <taxon>Gammaproteobacteria</taxon>
        <taxon>Oceanospirillales</taxon>
        <taxon>Natronospirillaceae</taxon>
        <taxon>Natronospirillum</taxon>
    </lineage>
</organism>
<comment type="function">
    <text evidence="13">DNA polymerase involved in damage-induced mutagenesis and translesion synthesis (TLS). It is not the major replicative DNA polymerase.</text>
</comment>
<dbReference type="InterPro" id="IPR040982">
    <property type="entry name" value="DNA_pol3_finger"/>
</dbReference>
<accession>A0A4Z0WH23</accession>
<keyword evidence="7 13" id="KW-0548">Nucleotidyltransferase</keyword>
<keyword evidence="11 13" id="KW-0234">DNA repair</keyword>
<dbReference type="InterPro" id="IPR003141">
    <property type="entry name" value="Pol/His_phosphatase_N"/>
</dbReference>
<evidence type="ECO:0000259" key="14">
    <source>
        <dbReference type="SMART" id="SM00481"/>
    </source>
</evidence>
<evidence type="ECO:0000256" key="2">
    <source>
        <dbReference type="ARBA" id="ARBA00007391"/>
    </source>
</evidence>
<dbReference type="CDD" id="cd04485">
    <property type="entry name" value="DnaE_OBF"/>
    <property type="match status" value="1"/>
</dbReference>
<keyword evidence="16" id="KW-1185">Reference proteome</keyword>
<comment type="caution">
    <text evidence="15">The sequence shown here is derived from an EMBL/GenBank/DDBJ whole genome shotgun (WGS) entry which is preliminary data.</text>
</comment>
<evidence type="ECO:0000256" key="5">
    <source>
        <dbReference type="ARBA" id="ARBA00022490"/>
    </source>
</evidence>
<reference evidence="15 16" key="1">
    <citation type="submission" date="2019-04" db="EMBL/GenBank/DDBJ databases">
        <title>Natronospirillum operosus gen. nov., sp. nov., a haloalkaliphilic satellite isolated from decaying biomass of laboratory culture of cyanobacterium Geitlerinema sp. and proposal of Natronospirillaceae fam. nov. and Saccharospirillaceae fam. nov.</title>
        <authorList>
            <person name="Kevbrin V."/>
            <person name="Boltyanskaya Y."/>
            <person name="Koziaeva V."/>
            <person name="Grouzdev D.S."/>
            <person name="Park M."/>
            <person name="Cho J."/>
        </authorList>
    </citation>
    <scope>NUCLEOTIDE SEQUENCE [LARGE SCALE GENOMIC DNA]</scope>
    <source>
        <strain evidence="15 16">G-116</strain>
    </source>
</reference>
<dbReference type="HAMAP" id="MF_01902">
    <property type="entry name" value="DNApol_error_prone"/>
    <property type="match status" value="1"/>
</dbReference>
<dbReference type="PANTHER" id="PTHR32294:SF4">
    <property type="entry name" value="ERROR-PRONE DNA POLYMERASE"/>
    <property type="match status" value="1"/>
</dbReference>
<dbReference type="SUPFAM" id="SSF89550">
    <property type="entry name" value="PHP domain-like"/>
    <property type="match status" value="1"/>
</dbReference>
<evidence type="ECO:0000256" key="1">
    <source>
        <dbReference type="ARBA" id="ARBA00004496"/>
    </source>
</evidence>
<keyword evidence="9 13" id="KW-0227">DNA damage</keyword>
<evidence type="ECO:0000256" key="13">
    <source>
        <dbReference type="HAMAP-Rule" id="MF_01902"/>
    </source>
</evidence>
<dbReference type="EC" id="2.7.7.7" evidence="3 13"/>
<name>A0A4Z0WH23_9GAMM</name>
<dbReference type="Gene3D" id="3.20.20.140">
    <property type="entry name" value="Metal-dependent hydrolases"/>
    <property type="match status" value="1"/>
</dbReference>
<evidence type="ECO:0000256" key="4">
    <source>
        <dbReference type="ARBA" id="ARBA00017273"/>
    </source>
</evidence>
<dbReference type="SMART" id="SM00481">
    <property type="entry name" value="POLIIIAc"/>
    <property type="match status" value="1"/>
</dbReference>
<proteinExistence type="inferred from homology"/>
<sequence length="1035" mass="116384">MSGVTPPFAELHALSNFSFLRGASHPEELIMQAAELGYEALALTDECSVAGVVRAWQRKRQQQLSIRLIVGSEFRRDDLHLIVLASNREGYAQLCRLITRCRRRAPKGSYQLLDEDLTPEALPDCLALWYPAGSTETGQDRAAWLAAVFPDRLWIALRHHLSAGDDARCRQARQLAAVSGLPLVCANDVHMHTPERQMLQDTLTAIRHGCTVQTAGYHLFPNAERHLRSMERLHSLYGEALLTESVRIARRCTFELDSLSYEYPSELVPPGMSAADYLRQLTREGEQRRYPRGTPLPVQATLRKELQLITDLGYEHFFLTIEDLVRFARNRGILCQGRGSAANSAVCYCLGITEVDPTKATLLFERFVSKERNEPPDIDVDFEHERREEVMQYIYVKYGRHRAALAATVITYRAKSAIRDVGKALGYPTTDLDRLIDGLDRRDRDNPWYDQLQQQCQSREDRLAARFARLVGEIRHFPRHLSQHVGGFVIAADNLDRLVPTENAAMAERTVIQWDKDDLEALGLLKVDVLALGMLTAIRKCLQSLQQFHGRPFRVEDIPPDDPATYRMLQQADSVGVFQVESRAQMSMLPRLRPKTFYDLVVQIAIVRPGPIQGDMVHPYLTHRQDPDSVTYPNEAIRKVLERTYGVPIFQEQVIALAMAAAGFSPGEADQLRRAMASWKRHGHMEELQSRLIQGMLDNGHSADFADRLCRQIQGFGEYGFPESHAASFALLAYVSAWLKCHHPAAFCCALLNSQPMGFYSPSQLLQDLRRHDVTLLPVDINRSHWDHSLEPDPEQSSTPALRLGFRQVKGVNRERLQAVLSARPEGGFADLLGIRRLNLLHRSDWAALASADALSALAGHRYQVRWDVMGQVESTPLLQSELFGEEPLSLTAPAEGESILEDYHSLGLTLGRHPLALLRERGHLPGVLTADSLQDEGLSPPCAVTVCGLVTGRQRPGSASGVTFVTLEDETGNVNVVVWLDLARRQRQVLLASHLLRVRGKLEREGDVIHVIAHHLDNCSAWLSELKVKSRDFH</sequence>
<dbReference type="NCBIfam" id="TIGR00594">
    <property type="entry name" value="polc"/>
    <property type="match status" value="1"/>
</dbReference>
<protein>
    <recommendedName>
        <fullName evidence="4 13">Error-prone DNA polymerase</fullName>
        <ecNumber evidence="3 13">2.7.7.7</ecNumber>
    </recommendedName>
</protein>
<evidence type="ECO:0000313" key="15">
    <source>
        <dbReference type="EMBL" id="TGG95848.1"/>
    </source>
</evidence>
<dbReference type="InterPro" id="IPR016195">
    <property type="entry name" value="Pol/histidinol_Pase-like"/>
</dbReference>
<dbReference type="InterPro" id="IPR012340">
    <property type="entry name" value="NA-bd_OB-fold"/>
</dbReference>
<dbReference type="OrthoDB" id="9803237at2"/>
<dbReference type="InterPro" id="IPR004805">
    <property type="entry name" value="DnaE2/DnaE/PolC"/>
</dbReference>
<dbReference type="GO" id="GO:0008408">
    <property type="term" value="F:3'-5' exonuclease activity"/>
    <property type="evidence" value="ECO:0007669"/>
    <property type="project" value="InterPro"/>
</dbReference>
<keyword evidence="6 13" id="KW-0808">Transferase</keyword>
<dbReference type="InterPro" id="IPR004365">
    <property type="entry name" value="NA-bd_OB_tRNA"/>
</dbReference>
<keyword evidence="10 13" id="KW-0239">DNA-directed DNA polymerase</keyword>
<dbReference type="RefSeq" id="WP_135481842.1">
    <property type="nucleotide sequence ID" value="NZ_SRMF01000001.1"/>
</dbReference>
<comment type="similarity">
    <text evidence="2 13">Belongs to the DNA polymerase type-C family. DnaE2 subfamily.</text>
</comment>
<comment type="catalytic activity">
    <reaction evidence="12 13">
        <text>DNA(n) + a 2'-deoxyribonucleoside 5'-triphosphate = DNA(n+1) + diphosphate</text>
        <dbReference type="Rhea" id="RHEA:22508"/>
        <dbReference type="Rhea" id="RHEA-COMP:17339"/>
        <dbReference type="Rhea" id="RHEA-COMP:17340"/>
        <dbReference type="ChEBI" id="CHEBI:33019"/>
        <dbReference type="ChEBI" id="CHEBI:61560"/>
        <dbReference type="ChEBI" id="CHEBI:173112"/>
        <dbReference type="EC" id="2.7.7.7"/>
    </reaction>
</comment>
<gene>
    <name evidence="15" type="primary">dnaE</name>
    <name evidence="13" type="synonym">dnaE2</name>
    <name evidence="15" type="ORF">E4656_05445</name>
</gene>